<protein>
    <submittedName>
        <fullName evidence="1">Uncharacterized protein</fullName>
    </submittedName>
</protein>
<evidence type="ECO:0000313" key="1">
    <source>
        <dbReference type="EMBL" id="XAY07232.1"/>
    </source>
</evidence>
<sequence length="104" mass="11096">MSDDPRPAAAETAALNARGAEMRRLWAEGIAGSATIHRVRDTGTRLAGNVVLDLELEVSVTGRERYTTTLSVPIGGTDTTPYAAGARYDVRVDPHDRDNLAFAG</sequence>
<accession>A0AAU7B0I7</accession>
<name>A0AAU7B0I7_9ACTN</name>
<gene>
    <name evidence="1" type="ORF">DSM112329_04113</name>
</gene>
<dbReference type="EMBL" id="CP114014">
    <property type="protein sequence ID" value="XAY07232.1"/>
    <property type="molecule type" value="Genomic_DNA"/>
</dbReference>
<reference evidence="1" key="1">
    <citation type="submission" date="2022-12" db="EMBL/GenBank/DDBJ databases">
        <title>Paraconexibacter alkalitolerans sp. nov. and Baekduia alba sp. nov., isolated from soil and emended description of the genera Paraconexibacter (Chun et al., 2020) and Baekduia (An et al., 2020).</title>
        <authorList>
            <person name="Vieira S."/>
            <person name="Huber K.J."/>
            <person name="Geppert A."/>
            <person name="Wolf J."/>
            <person name="Neumann-Schaal M."/>
            <person name="Muesken M."/>
            <person name="Overmann J."/>
        </authorList>
    </citation>
    <scope>NUCLEOTIDE SEQUENCE</scope>
    <source>
        <strain evidence="1">AEG42_29</strain>
    </source>
</reference>
<dbReference type="RefSeq" id="WP_354698435.1">
    <property type="nucleotide sequence ID" value="NZ_CP114014.1"/>
</dbReference>
<dbReference type="AlphaFoldDB" id="A0AAU7B0I7"/>
<dbReference type="KEGG" id="parq:DSM112329_04113"/>
<proteinExistence type="predicted"/>
<organism evidence="1">
    <name type="scientific">Paraconexibacter sp. AEG42_29</name>
    <dbReference type="NCBI Taxonomy" id="2997339"/>
    <lineage>
        <taxon>Bacteria</taxon>
        <taxon>Bacillati</taxon>
        <taxon>Actinomycetota</taxon>
        <taxon>Thermoleophilia</taxon>
        <taxon>Solirubrobacterales</taxon>
        <taxon>Paraconexibacteraceae</taxon>
        <taxon>Paraconexibacter</taxon>
    </lineage>
</organism>